<accession>A0A553HVT0</accession>
<dbReference type="OrthoDB" id="5401654at2759"/>
<feature type="compositionally biased region" description="Polar residues" evidence="1">
    <location>
        <begin position="20"/>
        <end position="29"/>
    </location>
</feature>
<proteinExistence type="predicted"/>
<feature type="region of interest" description="Disordered" evidence="1">
    <location>
        <begin position="237"/>
        <end position="313"/>
    </location>
</feature>
<evidence type="ECO:0000313" key="2">
    <source>
        <dbReference type="EMBL" id="TRX92061.1"/>
    </source>
</evidence>
<feature type="compositionally biased region" description="Polar residues" evidence="1">
    <location>
        <begin position="65"/>
        <end position="76"/>
    </location>
</feature>
<dbReference type="PANTHER" id="PTHR39610:SF1">
    <property type="match status" value="1"/>
</dbReference>
<name>A0A553HVT0_9PEZI</name>
<feature type="region of interest" description="Disordered" evidence="1">
    <location>
        <begin position="352"/>
        <end position="440"/>
    </location>
</feature>
<feature type="compositionally biased region" description="Pro residues" evidence="1">
    <location>
        <begin position="83"/>
        <end position="97"/>
    </location>
</feature>
<dbReference type="PANTHER" id="PTHR39610">
    <property type="entry name" value="BZIP DOMAIN-CONTAINING PROTEIN-RELATED"/>
    <property type="match status" value="1"/>
</dbReference>
<dbReference type="EMBL" id="VFLP01000039">
    <property type="protein sequence ID" value="TRX92061.1"/>
    <property type="molecule type" value="Genomic_DNA"/>
</dbReference>
<comment type="caution">
    <text evidence="2">The sequence shown here is derived from an EMBL/GenBank/DDBJ whole genome shotgun (WGS) entry which is preliminary data.</text>
</comment>
<feature type="compositionally biased region" description="Basic and acidic residues" evidence="1">
    <location>
        <begin position="352"/>
        <end position="367"/>
    </location>
</feature>
<keyword evidence="3" id="KW-1185">Reference proteome</keyword>
<sequence>MPDLNSIPPTSHGSVVAAQRTRTPATTNDQLHEASPQASSSLPASTASPSSSLPVLTPSTSSSLNILPSNQSAFQEGSSAYLPSPPLPSASGMPPPLVSGQDNTGVGAGPGPLRHPRPLTAAELHSQLEQEQEMIVNRLSRDLTMLRRAQNSSVVSNTSSTSASTSAVDQLYPSSFVDSHLLSGPGYPVPTSRRHHRTSSSASSRSFSLLNNQGSSTSTATVSGSYSGSAAVLEAARNPRGASGMSRQNSTTSHRSSSRNRSPQPHIGSSGPLSSSYSQPHGFPDPSSGYFNRDRASSNASIAATPGSDLSPGLLPATLRYEETIHFRNELEVAKRENEALKKRIKALEKMLREHRESDSESSRARSESGSAAGVSLSGTTGVSAAGGGGTGIAGARREERRGTGRAPDAPSIAVGVPNPEVRVGESAASAGTERILPGP</sequence>
<organism evidence="2 3">
    <name type="scientific">Xylaria flabelliformis</name>
    <dbReference type="NCBI Taxonomy" id="2512241"/>
    <lineage>
        <taxon>Eukaryota</taxon>
        <taxon>Fungi</taxon>
        <taxon>Dikarya</taxon>
        <taxon>Ascomycota</taxon>
        <taxon>Pezizomycotina</taxon>
        <taxon>Sordariomycetes</taxon>
        <taxon>Xylariomycetidae</taxon>
        <taxon>Xylariales</taxon>
        <taxon>Xylariaceae</taxon>
        <taxon>Xylaria</taxon>
    </lineage>
</organism>
<reference evidence="3" key="1">
    <citation type="submission" date="2019-06" db="EMBL/GenBank/DDBJ databases">
        <title>Draft genome sequence of the griseofulvin-producing fungus Xylaria cubensis strain G536.</title>
        <authorList>
            <person name="Mead M.E."/>
            <person name="Raja H.A."/>
            <person name="Steenwyk J.L."/>
            <person name="Knowles S.L."/>
            <person name="Oberlies N.H."/>
            <person name="Rokas A."/>
        </authorList>
    </citation>
    <scope>NUCLEOTIDE SEQUENCE [LARGE SCALE GENOMIC DNA]</scope>
    <source>
        <strain evidence="3">G536</strain>
    </source>
</reference>
<evidence type="ECO:0000313" key="3">
    <source>
        <dbReference type="Proteomes" id="UP000319160"/>
    </source>
</evidence>
<evidence type="ECO:0000256" key="1">
    <source>
        <dbReference type="SAM" id="MobiDB-lite"/>
    </source>
</evidence>
<feature type="region of interest" description="Disordered" evidence="1">
    <location>
        <begin position="1"/>
        <end position="118"/>
    </location>
</feature>
<gene>
    <name evidence="2" type="ORF">FHL15_006928</name>
</gene>
<feature type="region of interest" description="Disordered" evidence="1">
    <location>
        <begin position="183"/>
        <end position="224"/>
    </location>
</feature>
<dbReference type="AlphaFoldDB" id="A0A553HVT0"/>
<feature type="compositionally biased region" description="Low complexity" evidence="1">
    <location>
        <begin position="368"/>
        <end position="384"/>
    </location>
</feature>
<feature type="compositionally biased region" description="Low complexity" evidence="1">
    <location>
        <begin position="199"/>
        <end position="224"/>
    </location>
</feature>
<protein>
    <submittedName>
        <fullName evidence="2">Uncharacterized protein</fullName>
    </submittedName>
</protein>
<feature type="compositionally biased region" description="Low complexity" evidence="1">
    <location>
        <begin position="246"/>
        <end position="278"/>
    </location>
</feature>
<feature type="compositionally biased region" description="Low complexity" evidence="1">
    <location>
        <begin position="34"/>
        <end position="64"/>
    </location>
</feature>
<dbReference type="Proteomes" id="UP000319160">
    <property type="component" value="Unassembled WGS sequence"/>
</dbReference>